<evidence type="ECO:0000313" key="2">
    <source>
        <dbReference type="RefSeq" id="XP_070140467.1"/>
    </source>
</evidence>
<evidence type="ECO:0000313" key="1">
    <source>
        <dbReference type="Proteomes" id="UP001652661"/>
    </source>
</evidence>
<reference evidence="1" key="1">
    <citation type="submission" date="2025-05" db="UniProtKB">
        <authorList>
            <consortium name="RefSeq"/>
        </authorList>
    </citation>
    <scope>NUCLEOTIDE SEQUENCE [LARGE SCALE GENOMIC DNA]</scope>
    <source>
        <strain evidence="1">14028-0561.14</strain>
    </source>
</reference>
<dbReference type="GeneID" id="138928081"/>
<protein>
    <submittedName>
        <fullName evidence="2">Uncharacterized protein</fullName>
    </submittedName>
</protein>
<organism evidence="1 2">
    <name type="scientific">Drosophila kikkawai</name>
    <name type="common">Fruit fly</name>
    <dbReference type="NCBI Taxonomy" id="30033"/>
    <lineage>
        <taxon>Eukaryota</taxon>
        <taxon>Metazoa</taxon>
        <taxon>Ecdysozoa</taxon>
        <taxon>Arthropoda</taxon>
        <taxon>Hexapoda</taxon>
        <taxon>Insecta</taxon>
        <taxon>Pterygota</taxon>
        <taxon>Neoptera</taxon>
        <taxon>Endopterygota</taxon>
        <taxon>Diptera</taxon>
        <taxon>Brachycera</taxon>
        <taxon>Muscomorpha</taxon>
        <taxon>Ephydroidea</taxon>
        <taxon>Drosophilidae</taxon>
        <taxon>Drosophila</taxon>
        <taxon>Sophophora</taxon>
    </lineage>
</organism>
<accession>A0ABM4GCM5</accession>
<reference evidence="2" key="2">
    <citation type="submission" date="2025-08" db="UniProtKB">
        <authorList>
            <consortium name="RefSeq"/>
        </authorList>
    </citation>
    <scope>IDENTIFICATION</scope>
    <source>
        <strain evidence="2">14028-0561.14</strain>
        <tissue evidence="2">Whole fly</tissue>
    </source>
</reference>
<dbReference type="RefSeq" id="XP_070140467.1">
    <property type="nucleotide sequence ID" value="XM_070284366.1"/>
</dbReference>
<sequence>MTDFSMNDILRSFRKMRMNKGSGQCGHHHQYHNHQQNYRHQPPQNIQAYQHTYPVQQSKDLKKIIKIIKKNLIKEKITRQMKILV</sequence>
<name>A0ABM4GCM5_DROKI</name>
<gene>
    <name evidence="2" type="primary">LOC138928081</name>
</gene>
<dbReference type="Proteomes" id="UP001652661">
    <property type="component" value="Chromosome 2L"/>
</dbReference>
<keyword evidence="1" id="KW-1185">Reference proteome</keyword>
<proteinExistence type="predicted"/>